<evidence type="ECO:0000313" key="2">
    <source>
        <dbReference type="EMBL" id="SLN55191.1"/>
    </source>
</evidence>
<dbReference type="Proteomes" id="UP000193570">
    <property type="component" value="Unassembled WGS sequence"/>
</dbReference>
<dbReference type="AlphaFoldDB" id="A0A1X6ZLN5"/>
<protein>
    <recommendedName>
        <fullName evidence="1">DUF6538 domain-containing protein</fullName>
    </recommendedName>
</protein>
<name>A0A1X6ZLN5_9RHOB</name>
<dbReference type="OrthoDB" id="7222937at2"/>
<dbReference type="EMBL" id="FWFK01000005">
    <property type="protein sequence ID" value="SLN55191.1"/>
    <property type="molecule type" value="Genomic_DNA"/>
</dbReference>
<accession>A0A1X6ZLN5</accession>
<evidence type="ECO:0000313" key="3">
    <source>
        <dbReference type="Proteomes" id="UP000193570"/>
    </source>
</evidence>
<gene>
    <name evidence="2" type="ORF">ROJ8625_02757</name>
</gene>
<reference evidence="2 3" key="1">
    <citation type="submission" date="2017-03" db="EMBL/GenBank/DDBJ databases">
        <authorList>
            <person name="Afonso C.L."/>
            <person name="Miller P.J."/>
            <person name="Scott M.A."/>
            <person name="Spackman E."/>
            <person name="Goraichik I."/>
            <person name="Dimitrov K.M."/>
            <person name="Suarez D.L."/>
            <person name="Swayne D.E."/>
        </authorList>
    </citation>
    <scope>NUCLEOTIDE SEQUENCE [LARGE SCALE GENOMIC DNA]</scope>
    <source>
        <strain evidence="2 3">CECT 8625</strain>
    </source>
</reference>
<dbReference type="RefSeq" id="WP_085792459.1">
    <property type="nucleotide sequence ID" value="NZ_FWFK01000005.1"/>
</dbReference>
<keyword evidence="3" id="KW-1185">Reference proteome</keyword>
<dbReference type="Pfam" id="PF20172">
    <property type="entry name" value="DUF6538"/>
    <property type="match status" value="1"/>
</dbReference>
<feature type="domain" description="DUF6538" evidence="1">
    <location>
        <begin position="12"/>
        <end position="67"/>
    </location>
</feature>
<sequence>MRIEENTCIDGIERRGRVYYMRIRVPKRFAEVEARREVNQSLRTQDYPDAKARFAVKRQALLREWEARLSSAGACTSADNYTAAMSLLDSLGFSYKPMEQLIAGRLDDLVERIEKVGRQDHGSALAPAALGTLDVPPVRISEMPEIIEKLKKADISAKNARQLWMWRNKYIQAAASFAQIVADRPIVDISEKDALRYRGRWKQRRDDGEVTTEYVTKKLRFVR</sequence>
<evidence type="ECO:0000259" key="1">
    <source>
        <dbReference type="Pfam" id="PF20172"/>
    </source>
</evidence>
<organism evidence="2 3">
    <name type="scientific">Roseivivax jejudonensis</name>
    <dbReference type="NCBI Taxonomy" id="1529041"/>
    <lineage>
        <taxon>Bacteria</taxon>
        <taxon>Pseudomonadati</taxon>
        <taxon>Pseudomonadota</taxon>
        <taxon>Alphaproteobacteria</taxon>
        <taxon>Rhodobacterales</taxon>
        <taxon>Roseobacteraceae</taxon>
        <taxon>Roseivivax</taxon>
    </lineage>
</organism>
<proteinExistence type="predicted"/>
<dbReference type="InterPro" id="IPR046668">
    <property type="entry name" value="DUF6538"/>
</dbReference>